<dbReference type="Gene3D" id="1.25.40.10">
    <property type="entry name" value="Tetratricopeptide repeat domain"/>
    <property type="match status" value="1"/>
</dbReference>
<reference evidence="2" key="1">
    <citation type="submission" date="2021-01" db="EMBL/GenBank/DDBJ databases">
        <authorList>
            <person name="Corre E."/>
            <person name="Pelletier E."/>
            <person name="Niang G."/>
            <person name="Scheremetjew M."/>
            <person name="Finn R."/>
            <person name="Kale V."/>
            <person name="Holt S."/>
            <person name="Cochrane G."/>
            <person name="Meng A."/>
            <person name="Brown T."/>
            <person name="Cohen L."/>
        </authorList>
    </citation>
    <scope>NUCLEOTIDE SEQUENCE</scope>
    <source>
        <strain evidence="2">CCMP2058</strain>
    </source>
</reference>
<evidence type="ECO:0000256" key="1">
    <source>
        <dbReference type="ARBA" id="ARBA00022737"/>
    </source>
</evidence>
<dbReference type="Pfam" id="PF01535">
    <property type="entry name" value="PPR"/>
    <property type="match status" value="1"/>
</dbReference>
<evidence type="ECO:0000313" key="2">
    <source>
        <dbReference type="EMBL" id="CAD8459857.1"/>
    </source>
</evidence>
<evidence type="ECO:0008006" key="3">
    <source>
        <dbReference type="Google" id="ProtNLM"/>
    </source>
</evidence>
<dbReference type="PANTHER" id="PTHR47447:SF17">
    <property type="entry name" value="OS12G0638900 PROTEIN"/>
    <property type="match status" value="1"/>
</dbReference>
<dbReference type="InterPro" id="IPR011990">
    <property type="entry name" value="TPR-like_helical_dom_sf"/>
</dbReference>
<protein>
    <recommendedName>
        <fullName evidence="3">Pentacotripeptide-repeat region of PRORP domain-containing protein</fullName>
    </recommendedName>
</protein>
<dbReference type="EMBL" id="HBEM01027623">
    <property type="protein sequence ID" value="CAD8459857.1"/>
    <property type="molecule type" value="Transcribed_RNA"/>
</dbReference>
<gene>
    <name evidence="2" type="ORF">LAMO00422_LOCUS18815</name>
</gene>
<dbReference type="PANTHER" id="PTHR47447">
    <property type="entry name" value="OS03G0856100 PROTEIN"/>
    <property type="match status" value="1"/>
</dbReference>
<name>A0A7S0H765_9EUKA</name>
<accession>A0A7S0H765</accession>
<dbReference type="AlphaFoldDB" id="A0A7S0H765"/>
<sequence length="727" mass="82591">MRDQTLMKSGPDCKKSFRRMVHNTYLKACAEACAPKAAEAGFRDMVESGVTPNKKTHGKIVQALSMSGDLSSAVEWTRRHGAVGTAIWNIIIAGYAKAGDSEKAEAIFTELDNPDKFSYTNVMAAWAARGDPSRTTYWFERMRTEIGEAIVDTVHFGMLAKSWMELPSKGWHAQVIRLSKDLEARAEADGKRDQQEFYRRVIQRLIHHQEFVSAAEFLNRMRVKLKDGQKIDYREFISAAMKAGNTKFARELFAGMILIDGREPEEDIFFLFLEHAMGWRPSITKTDPSLVAEVIHCLNIIGTTNHVYSASLKDVICVQAVVGRFSSCDVKEIISFFERSEDAQNFVSNLTTLIDTLIQAHRTSDLSEVTQVFVPSLEAILASHMFEDFASILERVYSAWMKRDSSSASDPQGLKCVKVLRVLLKLGIKNPHWGHHKKRLLSYVISTRDPELIKFVQETQVDVQNTSDFCWLVANLNRNKWDPGDAFNFLRALSQSKLTGYQEKELYIQIFHKISGRLAIEPHHVCQWMEEILAHAVREGSQQSAREILRYLVRLKKYTSALRVFNTAYPWRPGQSKSLLAYKGRFFDLVLQQSLKDGDAEAVAHSLQGRGRNKRDTLKKAISKYPDLDWMAVSRLLEYLQPGQRAVFDILIWGIENLQEVDDIMQTIYVVEIITQDMQKAMIQACLTAQRDDLASVLAQKALQDVDVSDNETLELISRALLSSKSN</sequence>
<proteinExistence type="predicted"/>
<keyword evidence="1" id="KW-0677">Repeat</keyword>
<dbReference type="NCBIfam" id="TIGR00756">
    <property type="entry name" value="PPR"/>
    <property type="match status" value="1"/>
</dbReference>
<organism evidence="2">
    <name type="scientific">Amorphochlora amoebiformis</name>
    <dbReference type="NCBI Taxonomy" id="1561963"/>
    <lineage>
        <taxon>Eukaryota</taxon>
        <taxon>Sar</taxon>
        <taxon>Rhizaria</taxon>
        <taxon>Cercozoa</taxon>
        <taxon>Chlorarachniophyceae</taxon>
        <taxon>Amorphochlora</taxon>
    </lineage>
</organism>
<dbReference type="InterPro" id="IPR002885">
    <property type="entry name" value="PPR_rpt"/>
</dbReference>